<dbReference type="SUPFAM" id="SSF56925">
    <property type="entry name" value="OMPA-like"/>
    <property type="match status" value="1"/>
</dbReference>
<evidence type="ECO:0000256" key="4">
    <source>
        <dbReference type="SAM" id="SignalP"/>
    </source>
</evidence>
<dbReference type="InterPro" id="IPR018550">
    <property type="entry name" value="Lipid-A_deacylase-rel"/>
</dbReference>
<feature type="site" description="Critical for activity" evidence="3">
    <location>
        <position position="168"/>
    </location>
</feature>
<evidence type="ECO:0000256" key="3">
    <source>
        <dbReference type="PIRSR" id="PIRSR029681-2"/>
    </source>
</evidence>
<comment type="subcellular location">
    <subcellularLocation>
        <location evidence="1">Cell outer membrane</location>
        <topology evidence="1">Multi-pass membrane protein</topology>
    </subcellularLocation>
</comment>
<keyword evidence="1" id="KW-0378">Hydrolase</keyword>
<comment type="similarity">
    <text evidence="1">Belongs to the PagL family.</text>
</comment>
<dbReference type="Gene3D" id="2.40.160.20">
    <property type="match status" value="1"/>
</dbReference>
<dbReference type="PIRSF" id="PIRSF029681">
    <property type="entry name" value="PagL"/>
    <property type="match status" value="1"/>
</dbReference>
<feature type="signal peptide" evidence="4">
    <location>
        <begin position="1"/>
        <end position="40"/>
    </location>
</feature>
<evidence type="ECO:0000256" key="2">
    <source>
        <dbReference type="PIRSR" id="PIRSR029681-1"/>
    </source>
</evidence>
<comment type="catalytic activity">
    <reaction evidence="1">
        <text>a 3-(acyloxy)acyl derivative of bacterial toxin + H2O = a 3-hydroxyacyl derivative of bacterial toxin + a fatty acid + H(+)</text>
        <dbReference type="Rhea" id="RHEA:12032"/>
        <dbReference type="ChEBI" id="CHEBI:15377"/>
        <dbReference type="ChEBI" id="CHEBI:15378"/>
        <dbReference type="ChEBI" id="CHEBI:28868"/>
        <dbReference type="ChEBI" id="CHEBI:136853"/>
        <dbReference type="ChEBI" id="CHEBI:140675"/>
        <dbReference type="EC" id="3.1.1.77"/>
    </reaction>
</comment>
<gene>
    <name evidence="5" type="ORF">ALP58_05582</name>
</gene>
<dbReference type="EC" id="3.1.1.77" evidence="1"/>
<dbReference type="Pfam" id="PF09411">
    <property type="entry name" value="PagL"/>
    <property type="match status" value="1"/>
</dbReference>
<comment type="subunit">
    <text evidence="1">Homodimer.</text>
</comment>
<dbReference type="Proteomes" id="UP000270430">
    <property type="component" value="Unassembled WGS sequence"/>
</dbReference>
<comment type="caution">
    <text evidence="5">The sequence shown here is derived from an EMBL/GenBank/DDBJ whole genome shotgun (WGS) entry which is preliminary data.</text>
</comment>
<organism evidence="5 6">
    <name type="scientific">Pseudomonas savastanoi</name>
    <name type="common">Pseudomonas syringae pv. savastanoi</name>
    <dbReference type="NCBI Taxonomy" id="29438"/>
    <lineage>
        <taxon>Bacteria</taxon>
        <taxon>Pseudomonadati</taxon>
        <taxon>Pseudomonadota</taxon>
        <taxon>Gammaproteobacteria</taxon>
        <taxon>Pseudomonadales</taxon>
        <taxon>Pseudomonadaceae</taxon>
        <taxon>Pseudomonas</taxon>
    </lineage>
</organism>
<dbReference type="GO" id="GO:0050528">
    <property type="term" value="F:acyloxyacyl hydrolase activity"/>
    <property type="evidence" value="ECO:0007669"/>
    <property type="project" value="UniProtKB-EC"/>
</dbReference>
<dbReference type="EMBL" id="RBSX01000281">
    <property type="protein sequence ID" value="RMS84514.1"/>
    <property type="molecule type" value="Genomic_DNA"/>
</dbReference>
<dbReference type="GO" id="GO:0009279">
    <property type="term" value="C:cell outer membrane"/>
    <property type="evidence" value="ECO:0007669"/>
    <property type="project" value="UniProtKB-SubCell"/>
</dbReference>
<name>A0A3M5GDF9_PSESS</name>
<feature type="active site" description="Charge relay system" evidence="2">
    <location>
        <position position="165"/>
    </location>
</feature>
<feature type="chain" id="PRO_5018105516" description="Lipid A deacylase" evidence="4">
    <location>
        <begin position="41"/>
        <end position="189"/>
    </location>
</feature>
<feature type="active site" description="Charge relay system" evidence="2">
    <location>
        <position position="167"/>
    </location>
</feature>
<accession>A0A3M5GDF9</accession>
<reference evidence="5 6" key="1">
    <citation type="submission" date="2018-08" db="EMBL/GenBank/DDBJ databases">
        <title>Recombination of ecologically and evolutionarily significant loci maintains genetic cohesion in the Pseudomonas syringae species complex.</title>
        <authorList>
            <person name="Dillon M."/>
            <person name="Thakur S."/>
            <person name="Almeida R.N.D."/>
            <person name="Weir B.S."/>
            <person name="Guttman D.S."/>
        </authorList>
    </citation>
    <scope>NUCLEOTIDE SEQUENCE [LARGE SCALE GENOMIC DNA]</scope>
    <source>
        <strain evidence="5 6">ICMP 9420</strain>
    </source>
</reference>
<keyword evidence="1" id="KW-0998">Cell outer membrane</keyword>
<dbReference type="AlphaFoldDB" id="A0A3M5GDF9"/>
<dbReference type="InterPro" id="IPR011250">
    <property type="entry name" value="OMP/PagP_B-barrel"/>
</dbReference>
<evidence type="ECO:0000313" key="5">
    <source>
        <dbReference type="EMBL" id="RMS84514.1"/>
    </source>
</evidence>
<proteinExistence type="inferred from homology"/>
<feature type="active site" description="Charge relay system" evidence="2">
    <location>
        <position position="179"/>
    </location>
</feature>
<keyword evidence="1" id="KW-0472">Membrane</keyword>
<sequence length="189" mass="21289">MMNFNTFIQFYIFRTFLMKRLFCLAVISAALAGQASMAQADGVEFSVGQTGESTMTYRLGVQFDWDKTWLQSDIGRLTGYWDGAYTYWDGKDYKDNHSLSFSPVLVYEFGNGNVKPYVEGGIGVSVFSNTQVEDRKFGSAFNFEDRIGFGLRFAGGHEVGIRATHYSNAGIKEPNDGIESYALHYKMPF</sequence>
<comment type="function">
    <text evidence="1">Has lipid A 3-O-deacylase activity. Hydrolyzes the ester bond at the 3 position of lipid A, a bioactive component of lipopolysaccharide (LPS), thereby releasing the primary fatty acyl moiety.</text>
</comment>
<evidence type="ECO:0000313" key="6">
    <source>
        <dbReference type="Proteomes" id="UP000270430"/>
    </source>
</evidence>
<keyword evidence="4" id="KW-0732">Signal</keyword>
<protein>
    <recommendedName>
        <fullName evidence="1">Lipid A deacylase</fullName>
        <ecNumber evidence="1">3.1.1.77</ecNumber>
    </recommendedName>
    <alternativeName>
        <fullName evidence="1">LPS 3-O-deacylase</fullName>
    </alternativeName>
    <alternativeName>
        <fullName evidence="1">Outer membrane enzyme</fullName>
    </alternativeName>
</protein>
<evidence type="ECO:0000256" key="1">
    <source>
        <dbReference type="PIRNR" id="PIRNR029681"/>
    </source>
</evidence>